<evidence type="ECO:0000313" key="2">
    <source>
        <dbReference type="EMBL" id="TNN26163.1"/>
    </source>
</evidence>
<keyword evidence="3" id="KW-1185">Reference proteome</keyword>
<sequence>MRPDRILSFFFSGKETRVPEPRPRGNKAPGLGPPRALWTQFSGSAPRSGGGEPRRRDPGGDGEAGGVHPDQTHVSHPAPSLRDRLHGGVQPPSHADANHHGMQGDRSGAAGHRPGVSAGAPPTCRAVPGGEGELRALGAHVRSGAGRHHQLHQPAL</sequence>
<evidence type="ECO:0000313" key="3">
    <source>
        <dbReference type="Proteomes" id="UP000314294"/>
    </source>
</evidence>
<protein>
    <submittedName>
        <fullName evidence="2">Uncharacterized protein</fullName>
    </submittedName>
</protein>
<feature type="region of interest" description="Disordered" evidence="1">
    <location>
        <begin position="1"/>
        <end position="131"/>
    </location>
</feature>
<dbReference type="AlphaFoldDB" id="A0A4Z2EBQ7"/>
<dbReference type="Proteomes" id="UP000314294">
    <property type="component" value="Unassembled WGS sequence"/>
</dbReference>
<evidence type="ECO:0000256" key="1">
    <source>
        <dbReference type="SAM" id="MobiDB-lite"/>
    </source>
</evidence>
<feature type="compositionally biased region" description="Basic and acidic residues" evidence="1">
    <location>
        <begin position="14"/>
        <end position="23"/>
    </location>
</feature>
<dbReference type="EMBL" id="SRLO01010839">
    <property type="protein sequence ID" value="TNN26163.1"/>
    <property type="molecule type" value="Genomic_DNA"/>
</dbReference>
<gene>
    <name evidence="2" type="ORF">EYF80_063699</name>
</gene>
<organism evidence="2 3">
    <name type="scientific">Liparis tanakae</name>
    <name type="common">Tanaka's snailfish</name>
    <dbReference type="NCBI Taxonomy" id="230148"/>
    <lineage>
        <taxon>Eukaryota</taxon>
        <taxon>Metazoa</taxon>
        <taxon>Chordata</taxon>
        <taxon>Craniata</taxon>
        <taxon>Vertebrata</taxon>
        <taxon>Euteleostomi</taxon>
        <taxon>Actinopterygii</taxon>
        <taxon>Neopterygii</taxon>
        <taxon>Teleostei</taxon>
        <taxon>Neoteleostei</taxon>
        <taxon>Acanthomorphata</taxon>
        <taxon>Eupercaria</taxon>
        <taxon>Perciformes</taxon>
        <taxon>Cottioidei</taxon>
        <taxon>Cottales</taxon>
        <taxon>Liparidae</taxon>
        <taxon>Liparis</taxon>
    </lineage>
</organism>
<proteinExistence type="predicted"/>
<name>A0A4Z2EBQ7_9TELE</name>
<comment type="caution">
    <text evidence="2">The sequence shown here is derived from an EMBL/GenBank/DDBJ whole genome shotgun (WGS) entry which is preliminary data.</text>
</comment>
<reference evidence="2 3" key="1">
    <citation type="submission" date="2019-03" db="EMBL/GenBank/DDBJ databases">
        <title>First draft genome of Liparis tanakae, snailfish: a comprehensive survey of snailfish specific genes.</title>
        <authorList>
            <person name="Kim W."/>
            <person name="Song I."/>
            <person name="Jeong J.-H."/>
            <person name="Kim D."/>
            <person name="Kim S."/>
            <person name="Ryu S."/>
            <person name="Song J.Y."/>
            <person name="Lee S.K."/>
        </authorList>
    </citation>
    <scope>NUCLEOTIDE SEQUENCE [LARGE SCALE GENOMIC DNA]</scope>
    <source>
        <tissue evidence="2">Muscle</tissue>
    </source>
</reference>
<accession>A0A4Z2EBQ7</accession>